<dbReference type="EMBL" id="JBGMDY010000006">
    <property type="protein sequence ID" value="KAL2329972.1"/>
    <property type="molecule type" value="Genomic_DNA"/>
</dbReference>
<organism evidence="2 3">
    <name type="scientific">Flemingia macrophylla</name>
    <dbReference type="NCBI Taxonomy" id="520843"/>
    <lineage>
        <taxon>Eukaryota</taxon>
        <taxon>Viridiplantae</taxon>
        <taxon>Streptophyta</taxon>
        <taxon>Embryophyta</taxon>
        <taxon>Tracheophyta</taxon>
        <taxon>Spermatophyta</taxon>
        <taxon>Magnoliopsida</taxon>
        <taxon>eudicotyledons</taxon>
        <taxon>Gunneridae</taxon>
        <taxon>Pentapetalae</taxon>
        <taxon>rosids</taxon>
        <taxon>fabids</taxon>
        <taxon>Fabales</taxon>
        <taxon>Fabaceae</taxon>
        <taxon>Papilionoideae</taxon>
        <taxon>50 kb inversion clade</taxon>
        <taxon>NPAAA clade</taxon>
        <taxon>indigoferoid/millettioid clade</taxon>
        <taxon>Phaseoleae</taxon>
        <taxon>Flemingia</taxon>
    </lineage>
</organism>
<evidence type="ECO:0000256" key="1">
    <source>
        <dbReference type="SAM" id="MobiDB-lite"/>
    </source>
</evidence>
<feature type="compositionally biased region" description="Basic residues" evidence="1">
    <location>
        <begin position="57"/>
        <end position="73"/>
    </location>
</feature>
<feature type="region of interest" description="Disordered" evidence="1">
    <location>
        <begin position="28"/>
        <end position="97"/>
    </location>
</feature>
<feature type="region of interest" description="Disordered" evidence="1">
    <location>
        <begin position="179"/>
        <end position="202"/>
    </location>
</feature>
<gene>
    <name evidence="2" type="ORF">Fmac_017553</name>
</gene>
<feature type="compositionally biased region" description="Gly residues" evidence="1">
    <location>
        <begin position="184"/>
        <end position="193"/>
    </location>
</feature>
<dbReference type="Proteomes" id="UP001603857">
    <property type="component" value="Unassembled WGS sequence"/>
</dbReference>
<evidence type="ECO:0000313" key="2">
    <source>
        <dbReference type="EMBL" id="KAL2329972.1"/>
    </source>
</evidence>
<keyword evidence="3" id="KW-1185">Reference proteome</keyword>
<proteinExistence type="predicted"/>
<feature type="compositionally biased region" description="Polar residues" evidence="1">
    <location>
        <begin position="82"/>
        <end position="97"/>
    </location>
</feature>
<comment type="caution">
    <text evidence="2">The sequence shown here is derived from an EMBL/GenBank/DDBJ whole genome shotgun (WGS) entry which is preliminary data.</text>
</comment>
<feature type="compositionally biased region" description="Polar residues" evidence="1">
    <location>
        <begin position="28"/>
        <end position="56"/>
    </location>
</feature>
<accession>A0ABD1M2W3</accession>
<dbReference type="AlphaFoldDB" id="A0ABD1M2W3"/>
<reference evidence="2 3" key="1">
    <citation type="submission" date="2024-08" db="EMBL/GenBank/DDBJ databases">
        <title>Insights into the chromosomal genome structure of Flemingia macrophylla.</title>
        <authorList>
            <person name="Ding Y."/>
            <person name="Zhao Y."/>
            <person name="Bi W."/>
            <person name="Wu M."/>
            <person name="Zhao G."/>
            <person name="Gong Y."/>
            <person name="Li W."/>
            <person name="Zhang P."/>
        </authorList>
    </citation>
    <scope>NUCLEOTIDE SEQUENCE [LARGE SCALE GENOMIC DNA]</scope>
    <source>
        <strain evidence="2">DYQJB</strain>
        <tissue evidence="2">Leaf</tissue>
    </source>
</reference>
<sequence length="202" mass="22681">MKLFIHKLKFYEQPQSLRLYIHVNKSSTQLNTQSHPSQNQLRMNPPSQAQVPQLSTSRHHRHHGSLIRHKRTTPHLEKIPNPITQPQTLNTSSHNRVPRNNCSLRHFLEHLPRIDNLLTTPVEVNQIVTDVDVRVQATLKGVGVQLPAFIKCRRSGTRLDEEGKGKFVGHNATIPHFPKYPEGFKGGSGGGVGSDEDVIGNG</sequence>
<name>A0ABD1M2W3_9FABA</name>
<protein>
    <submittedName>
        <fullName evidence="2">Uncharacterized protein</fullName>
    </submittedName>
</protein>
<evidence type="ECO:0000313" key="3">
    <source>
        <dbReference type="Proteomes" id="UP001603857"/>
    </source>
</evidence>